<sequence>MIKSVPDSQRRMPRSQRRHSHFIVMLMLTSLFAALVGPAAPVSAANETTSGTISGTETWQGNHALTGDIVIASGAKLIIQPGTTVTFPNGTHLDVRGNLCAGVMSCGAAGNANTAQRINFRWTDPANGSATGECYGMSHGNQEIFVRDPSCYEGVLIRNSIDLSESGFRYLRIDGAWGIPMYIQSVYEWRYGALVIDGASPTLTEIEFTDINTTSLLTTNLAQPRLIGGEYTVGTDDESDVRGSAVQIYSSGTPVTPLILESPNFIGTNVGCGRWDPSRPVLWAEDTFIEIDAATAIGDYGLSMRHSSGSVTNSELNVNCNGIDINSRKSVGNVDYSIEIISNEITTADGSPITVFDGGLARIVDNDLEGADEASGISIESSEVQVHNNDIGPIGGWNGLWMLGSFDVVAENNTIHDTAREPIRAGEYGSQSPNPQAARIYLANNSITSDGTGSCQATKYDDWDGDFTCPAVHAYRTGVSMFDNTVNVPDTGDADGIRAVGALLDIQRNTFNIPGTGVRATNYDDGYAGSQQYGTLGFFSQNTWAGVGMTYNVTKSSITVQSEYIPSPPPGEYPVRLLWSDQEAYPPNDYQTNIRPTFVQDCANCANMTPRGFPLAINMDNNSTTFTFANLSNLDRTKIYIDTTPSPPTVQVRRAEMVRLQTLVNGERVAGANVLIEDALGNDLYSLYTEGDGYTQWFALPSDFHLDIRGLGGGDNPNHFAMDEYEDSCSDGIDNDGDLTIDTADDDCDTLLGTRELSRYYYTAYSFGFGYDQGEFTLTDSTLQETINLLNRAPTVFVTQSDGHSYRRVVNVTGSAHDGQLAGIYATDELAQWDQGGYVHEVQVKDPFTSEWSNAGLAVDTSGMDVGQVTRTNRPFSSWYYEIDMRDREEGDYVFEFRAFDGIDYSPIISKSIKLNTQPPTITVTSPSTFSTHSEGTVTFEGTAFDYYGCPIQCSVDIQDIFFHIEGPDFDITTPAEGGPDWSWTWDFSGQPRQSATYTFTVWASDTDFCESVVDECVPVVLTLTIDNSNSPPFISIITPQDGQRLSVSEGTVFEGVARDNDGAVSRVDIEVQDVANGYLLVYSNSVSDFAANGAWSLEWDSTNLMHDQQYLMRFRSYDGYDYSDWSELFIVADNPPDAGNSQPTFDQTGWSSEIDLYCESNSQAQDRCTRAEINLLDYFEDPDPGQELMLSVYDDEETISDDHFGMVINVGMDGMAIYNPVSMFFYDTDMTTWTLENVVFVATDTYGSKINSNPITFSVTGIAFDISPPDDTSVPSNGVAVFTGVGLPGKTVTVTIAGNNVNNTVVGDDSSWSLGIPASRIDGSATPVFKYGGEDFHEDDFDNDDWTIRVGDSGGGGMGMGTIILILLVVIAAIGGFVYFFVELEEDEDEELDGTTEVKEEAEAEGAYAWAKESYAEPGITEEPISEPESRLQEHDEHPGWLWDPDNEEWVPDPDHSEA</sequence>
<dbReference type="EMBL" id="KF900418">
    <property type="protein sequence ID" value="AIE94249.1"/>
    <property type="molecule type" value="Genomic_DNA"/>
</dbReference>
<evidence type="ECO:0000256" key="2">
    <source>
        <dbReference type="SAM" id="Phobius"/>
    </source>
</evidence>
<evidence type="ECO:0008006" key="4">
    <source>
        <dbReference type="Google" id="ProtNLM"/>
    </source>
</evidence>
<dbReference type="Gene3D" id="2.60.40.10">
    <property type="entry name" value="Immunoglobulins"/>
    <property type="match status" value="1"/>
</dbReference>
<dbReference type="InterPro" id="IPR013783">
    <property type="entry name" value="Ig-like_fold"/>
</dbReference>
<evidence type="ECO:0000313" key="3">
    <source>
        <dbReference type="EMBL" id="AIE94249.1"/>
    </source>
</evidence>
<keyword evidence="2" id="KW-0472">Membrane</keyword>
<accession>A0A075FSE3</accession>
<feature type="compositionally biased region" description="Basic and acidic residues" evidence="1">
    <location>
        <begin position="1429"/>
        <end position="1440"/>
    </location>
</feature>
<feature type="transmembrane region" description="Helical" evidence="2">
    <location>
        <begin position="1359"/>
        <end position="1383"/>
    </location>
</feature>
<dbReference type="Pfam" id="PF17957">
    <property type="entry name" value="Big_7"/>
    <property type="match status" value="1"/>
</dbReference>
<proteinExistence type="predicted"/>
<reference evidence="3" key="1">
    <citation type="journal article" date="2014" name="Genome Biol. Evol.">
        <title>Pangenome evidence for extensive interdomain horizontal transfer affecting lineage core and shell genes in uncultured planktonic thaumarchaeota and euryarchaeota.</title>
        <authorList>
            <person name="Deschamps P."/>
            <person name="Zivanovic Y."/>
            <person name="Moreira D."/>
            <person name="Rodriguez-Valera F."/>
            <person name="Lopez-Garcia P."/>
        </authorList>
    </citation>
    <scope>NUCLEOTIDE SEQUENCE</scope>
</reference>
<organism evidence="3">
    <name type="scientific">uncultured marine group II/III euryarchaeote AD1000_44_D07</name>
    <dbReference type="NCBI Taxonomy" id="1457775"/>
    <lineage>
        <taxon>Archaea</taxon>
        <taxon>Methanobacteriati</taxon>
        <taxon>Methanobacteriota</taxon>
        <taxon>environmental samples</taxon>
    </lineage>
</organism>
<protein>
    <recommendedName>
        <fullName evidence="4">Right handed beta helix domain-containing protein</fullName>
    </recommendedName>
</protein>
<evidence type="ECO:0000256" key="1">
    <source>
        <dbReference type="SAM" id="MobiDB-lite"/>
    </source>
</evidence>
<feature type="region of interest" description="Disordered" evidence="1">
    <location>
        <begin position="1391"/>
        <end position="1460"/>
    </location>
</feature>
<keyword evidence="2" id="KW-0812">Transmembrane</keyword>
<name>A0A075FSE3_9EURY</name>
<keyword evidence="2" id="KW-1133">Transmembrane helix</keyword>